<evidence type="ECO:0008006" key="4">
    <source>
        <dbReference type="Google" id="ProtNLM"/>
    </source>
</evidence>
<proteinExistence type="predicted"/>
<feature type="signal peptide" evidence="1">
    <location>
        <begin position="1"/>
        <end position="19"/>
    </location>
</feature>
<evidence type="ECO:0000313" key="2">
    <source>
        <dbReference type="EMBL" id="ALW86102.1"/>
    </source>
</evidence>
<dbReference type="EMBL" id="CP013909">
    <property type="protein sequence ID" value="ALW86102.1"/>
    <property type="molecule type" value="Genomic_DNA"/>
</dbReference>
<evidence type="ECO:0000313" key="3">
    <source>
        <dbReference type="Proteomes" id="UP000059542"/>
    </source>
</evidence>
<feature type="chain" id="PRO_5006845121" description="DUF4168 domain-containing protein" evidence="1">
    <location>
        <begin position="20"/>
        <end position="125"/>
    </location>
</feature>
<protein>
    <recommendedName>
        <fullName evidence="4">DUF4168 domain-containing protein</fullName>
    </recommendedName>
</protein>
<name>A0A0U3SIY5_9BACT</name>
<sequence>MKTLFLAACITASVCSASAAVAGGPGDGAYSQAMISRATTLTRALANRIHFNEAQYVAVKQLHLNMLTERRDLEILLNGASAEERDAQLSWAQQRYESELMYLLKPQQLVAYQSLRTNFTAHSLK</sequence>
<dbReference type="OrthoDB" id="883167at2"/>
<accession>A0A0U3SIY5</accession>
<evidence type="ECO:0000256" key="1">
    <source>
        <dbReference type="SAM" id="SignalP"/>
    </source>
</evidence>
<keyword evidence="3" id="KW-1185">Reference proteome</keyword>
<organism evidence="2 3">
    <name type="scientific">Hymenobacter sedentarius</name>
    <dbReference type="NCBI Taxonomy" id="1411621"/>
    <lineage>
        <taxon>Bacteria</taxon>
        <taxon>Pseudomonadati</taxon>
        <taxon>Bacteroidota</taxon>
        <taxon>Cytophagia</taxon>
        <taxon>Cytophagales</taxon>
        <taxon>Hymenobacteraceae</taxon>
        <taxon>Hymenobacter</taxon>
    </lineage>
</organism>
<gene>
    <name evidence="2" type="ORF">AUC43_13970</name>
</gene>
<dbReference type="RefSeq" id="WP_068194802.1">
    <property type="nucleotide sequence ID" value="NZ_CP013909.1"/>
</dbReference>
<reference evidence="2 3" key="1">
    <citation type="submission" date="2015-12" db="EMBL/GenBank/DDBJ databases">
        <authorList>
            <person name="Shamseldin A."/>
            <person name="Moawad H."/>
            <person name="Abd El-Rahim W.M."/>
            <person name="Sadowsky M.J."/>
        </authorList>
    </citation>
    <scope>NUCLEOTIDE SEQUENCE [LARGE SCALE GENOMIC DNA]</scope>
    <source>
        <strain evidence="2 3">DG5B</strain>
    </source>
</reference>
<keyword evidence="1" id="KW-0732">Signal</keyword>
<dbReference type="AlphaFoldDB" id="A0A0U3SIY5"/>
<dbReference type="Proteomes" id="UP000059542">
    <property type="component" value="Chromosome"/>
</dbReference>
<dbReference type="KEGG" id="hyg:AUC43_13970"/>